<comment type="catalytic activity">
    <reaction evidence="2">
        <text>2 GTP = 3',3'-c-di-GMP + 2 diphosphate</text>
        <dbReference type="Rhea" id="RHEA:24898"/>
        <dbReference type="ChEBI" id="CHEBI:33019"/>
        <dbReference type="ChEBI" id="CHEBI:37565"/>
        <dbReference type="ChEBI" id="CHEBI:58805"/>
        <dbReference type="EC" id="2.7.7.65"/>
    </reaction>
</comment>
<dbReference type="SMART" id="SM00267">
    <property type="entry name" value="GGDEF"/>
    <property type="match status" value="1"/>
</dbReference>
<dbReference type="InterPro" id="IPR029787">
    <property type="entry name" value="Nucleotide_cyclase"/>
</dbReference>
<dbReference type="PROSITE" id="PS50887">
    <property type="entry name" value="GGDEF"/>
    <property type="match status" value="1"/>
</dbReference>
<dbReference type="GO" id="GO:1902201">
    <property type="term" value="P:negative regulation of bacterial-type flagellum-dependent cell motility"/>
    <property type="evidence" value="ECO:0007669"/>
    <property type="project" value="TreeGrafter"/>
</dbReference>
<keyword evidence="4" id="KW-0808">Transferase</keyword>
<dbReference type="RefSeq" id="WP_348946203.1">
    <property type="nucleotide sequence ID" value="NZ_CP157355.1"/>
</dbReference>
<evidence type="ECO:0000259" key="3">
    <source>
        <dbReference type="PROSITE" id="PS50887"/>
    </source>
</evidence>
<dbReference type="AlphaFoldDB" id="A0AAU7FDY3"/>
<name>A0AAU7FDY3_9NEIS</name>
<dbReference type="InterPro" id="IPR000160">
    <property type="entry name" value="GGDEF_dom"/>
</dbReference>
<accession>A0AAU7FDY3</accession>
<gene>
    <name evidence="4" type="ORF">ABHF33_06785</name>
</gene>
<sequence>MWIILGMALLMVIAWQWHIIRQLRQDLLNSGLNDRLTGLYHRHHLMALAESEINRAQRSNSKVSAMIVDLDYCAKINHQHGHQAGDLALQHVARAANESIRDFDLAGRFSGEEIVLILPNTDEHGACVVAERLRNKVKQSAVMLPDQQQLNISVTIGIATLHEETETIEDLLLAADTALQTAMKAGIDHVHLYQVEAELASPT</sequence>
<dbReference type="Gene3D" id="3.30.70.270">
    <property type="match status" value="1"/>
</dbReference>
<evidence type="ECO:0000256" key="2">
    <source>
        <dbReference type="ARBA" id="ARBA00034247"/>
    </source>
</evidence>
<proteinExistence type="predicted"/>
<feature type="domain" description="GGDEF" evidence="3">
    <location>
        <begin position="61"/>
        <end position="195"/>
    </location>
</feature>
<dbReference type="InterPro" id="IPR043128">
    <property type="entry name" value="Rev_trsase/Diguanyl_cyclase"/>
</dbReference>
<keyword evidence="4" id="KW-0548">Nucleotidyltransferase</keyword>
<dbReference type="CDD" id="cd01949">
    <property type="entry name" value="GGDEF"/>
    <property type="match status" value="1"/>
</dbReference>
<dbReference type="KEGG" id="cmav:ABHF33_06785"/>
<dbReference type="Pfam" id="PF00990">
    <property type="entry name" value="GGDEF"/>
    <property type="match status" value="1"/>
</dbReference>
<dbReference type="NCBIfam" id="TIGR00254">
    <property type="entry name" value="GGDEF"/>
    <property type="match status" value="1"/>
</dbReference>
<dbReference type="EC" id="2.7.7.65" evidence="1"/>
<dbReference type="SUPFAM" id="SSF55073">
    <property type="entry name" value="Nucleotide cyclase"/>
    <property type="match status" value="1"/>
</dbReference>
<evidence type="ECO:0000256" key="1">
    <source>
        <dbReference type="ARBA" id="ARBA00012528"/>
    </source>
</evidence>
<protein>
    <recommendedName>
        <fullName evidence="1">diguanylate cyclase</fullName>
        <ecNumber evidence="1">2.7.7.65</ecNumber>
    </recommendedName>
</protein>
<evidence type="ECO:0000313" key="4">
    <source>
        <dbReference type="EMBL" id="XBM01966.1"/>
    </source>
</evidence>
<organism evidence="4">
    <name type="scientific">Chitinibacter mangrovi</name>
    <dbReference type="NCBI Taxonomy" id="3153927"/>
    <lineage>
        <taxon>Bacteria</taxon>
        <taxon>Pseudomonadati</taxon>
        <taxon>Pseudomonadota</taxon>
        <taxon>Betaproteobacteria</taxon>
        <taxon>Neisseriales</taxon>
        <taxon>Chitinibacteraceae</taxon>
        <taxon>Chitinibacter</taxon>
    </lineage>
</organism>
<dbReference type="GO" id="GO:0005886">
    <property type="term" value="C:plasma membrane"/>
    <property type="evidence" value="ECO:0007669"/>
    <property type="project" value="TreeGrafter"/>
</dbReference>
<dbReference type="EMBL" id="CP157355">
    <property type="protein sequence ID" value="XBM01966.1"/>
    <property type="molecule type" value="Genomic_DNA"/>
</dbReference>
<dbReference type="GO" id="GO:0043709">
    <property type="term" value="P:cell adhesion involved in single-species biofilm formation"/>
    <property type="evidence" value="ECO:0007669"/>
    <property type="project" value="TreeGrafter"/>
</dbReference>
<reference evidence="4" key="1">
    <citation type="submission" date="2024-05" db="EMBL/GenBank/DDBJ databases">
        <authorList>
            <person name="Yang L."/>
            <person name="Pan L."/>
        </authorList>
    </citation>
    <scope>NUCLEOTIDE SEQUENCE</scope>
    <source>
        <strain evidence="4">FCG-7</strain>
    </source>
</reference>
<dbReference type="PANTHER" id="PTHR45138">
    <property type="entry name" value="REGULATORY COMPONENTS OF SENSORY TRANSDUCTION SYSTEM"/>
    <property type="match status" value="1"/>
</dbReference>
<dbReference type="InterPro" id="IPR050469">
    <property type="entry name" value="Diguanylate_Cyclase"/>
</dbReference>
<dbReference type="PANTHER" id="PTHR45138:SF9">
    <property type="entry name" value="DIGUANYLATE CYCLASE DGCM-RELATED"/>
    <property type="match status" value="1"/>
</dbReference>
<dbReference type="GO" id="GO:0052621">
    <property type="term" value="F:diguanylate cyclase activity"/>
    <property type="evidence" value="ECO:0007669"/>
    <property type="project" value="UniProtKB-EC"/>
</dbReference>